<dbReference type="InterPro" id="IPR036597">
    <property type="entry name" value="Fido-like_dom_sf"/>
</dbReference>
<protein>
    <recommendedName>
        <fullName evidence="1">Fido domain-containing protein</fullName>
    </recommendedName>
</protein>
<dbReference type="SUPFAM" id="SSF140931">
    <property type="entry name" value="Fic-like"/>
    <property type="match status" value="1"/>
</dbReference>
<reference evidence="2" key="1">
    <citation type="journal article" date="2015" name="Nature">
        <title>Complex archaea that bridge the gap between prokaryotes and eukaryotes.</title>
        <authorList>
            <person name="Spang A."/>
            <person name="Saw J.H."/>
            <person name="Jorgensen S.L."/>
            <person name="Zaremba-Niedzwiedzka K."/>
            <person name="Martijn J."/>
            <person name="Lind A.E."/>
            <person name="van Eijk R."/>
            <person name="Schleper C."/>
            <person name="Guy L."/>
            <person name="Ettema T.J."/>
        </authorList>
    </citation>
    <scope>NUCLEOTIDE SEQUENCE</scope>
</reference>
<dbReference type="Gene3D" id="1.10.3290.10">
    <property type="entry name" value="Fido-like domain"/>
    <property type="match status" value="1"/>
</dbReference>
<gene>
    <name evidence="2" type="ORF">LCGC14_0397550</name>
</gene>
<dbReference type="PROSITE" id="PS51459">
    <property type="entry name" value="FIDO"/>
    <property type="match status" value="1"/>
</dbReference>
<dbReference type="InterPro" id="IPR003812">
    <property type="entry name" value="Fido"/>
</dbReference>
<evidence type="ECO:0000259" key="1">
    <source>
        <dbReference type="PROSITE" id="PS51459"/>
    </source>
</evidence>
<feature type="domain" description="Fido" evidence="1">
    <location>
        <begin position="24"/>
        <end position="151"/>
    </location>
</feature>
<evidence type="ECO:0000313" key="2">
    <source>
        <dbReference type="EMBL" id="KKN73806.1"/>
    </source>
</evidence>
<organism evidence="2">
    <name type="scientific">marine sediment metagenome</name>
    <dbReference type="NCBI Taxonomy" id="412755"/>
    <lineage>
        <taxon>unclassified sequences</taxon>
        <taxon>metagenomes</taxon>
        <taxon>ecological metagenomes</taxon>
    </lineage>
</organism>
<dbReference type="EMBL" id="LAZR01000337">
    <property type="protein sequence ID" value="KKN73806.1"/>
    <property type="molecule type" value="Genomic_DNA"/>
</dbReference>
<dbReference type="Pfam" id="PF02661">
    <property type="entry name" value="Fic"/>
    <property type="match status" value="1"/>
</dbReference>
<sequence length="151" mass="17463">MSGYTVEDVHWFAENAHRQRSGPLSVWWIAMAHEWLSDNRWHDPPTEEIVLGVAGLVEPFFNRGGFREMASAIGNHVPPDWQEVPRLVSQLCAAGDSLSPDEWYREFEMIHPFRDGNGRTGALLWNAHRWRLGERDLVHPPDFFDPGWFDA</sequence>
<proteinExistence type="predicted"/>
<name>A0A0F9VJX4_9ZZZZ</name>
<dbReference type="AlphaFoldDB" id="A0A0F9VJX4"/>
<accession>A0A0F9VJX4</accession>
<comment type="caution">
    <text evidence="2">The sequence shown here is derived from an EMBL/GenBank/DDBJ whole genome shotgun (WGS) entry which is preliminary data.</text>
</comment>